<reference evidence="3" key="1">
    <citation type="submission" date="2019-03" db="EMBL/GenBank/DDBJ databases">
        <title>Aquabacterium pictum sp.nov., the first bacteriochlorophyll a-containing freshwater bacterium in the genus Aquabacterium of the class Betaproteobacteria.</title>
        <authorList>
            <person name="Hirose S."/>
            <person name="Tank M."/>
            <person name="Hara E."/>
            <person name="Tamaki H."/>
            <person name="Takaichi S."/>
            <person name="Haruta S."/>
            <person name="Hanada S."/>
        </authorList>
    </citation>
    <scope>NUCLEOTIDE SEQUENCE [LARGE SCALE GENOMIC DNA]</scope>
    <source>
        <strain evidence="3">W35</strain>
    </source>
</reference>
<keyword evidence="3" id="KW-1185">Reference proteome</keyword>
<name>A0A480ASY8_9BURK</name>
<evidence type="ECO:0000313" key="3">
    <source>
        <dbReference type="Proteomes" id="UP000301751"/>
    </source>
</evidence>
<gene>
    <name evidence="2" type="ORF">AQPW35_24280</name>
</gene>
<sequence>MRCTEPALRTPEGVRRLAKAWRRYKPPGSEPALRTPEGVRRLACLAGVLLCAGCSQTPAPPVAAPPAATAPPVASTAQPPAAPPAQAQRPPAAPPPWRHARDWDDYRHQAALRILALNPDGTYTGPVHQPALAIPVLEVELNRDGSVRRIQVLRRPGQATDTVQLAIDAVQRAAPFGAVGHLPRPWRFTETFLFDNQRRFKPRTLDL</sequence>
<dbReference type="EMBL" id="BJCL01000005">
    <property type="protein sequence ID" value="GCL63347.1"/>
    <property type="molecule type" value="Genomic_DNA"/>
</dbReference>
<dbReference type="Proteomes" id="UP000301751">
    <property type="component" value="Unassembled WGS sequence"/>
</dbReference>
<dbReference type="Gene3D" id="3.30.1150.10">
    <property type="match status" value="1"/>
</dbReference>
<dbReference type="AlphaFoldDB" id="A0A480ASY8"/>
<evidence type="ECO:0008006" key="4">
    <source>
        <dbReference type="Google" id="ProtNLM"/>
    </source>
</evidence>
<evidence type="ECO:0000313" key="2">
    <source>
        <dbReference type="EMBL" id="GCL63347.1"/>
    </source>
</evidence>
<comment type="caution">
    <text evidence="2">The sequence shown here is derived from an EMBL/GenBank/DDBJ whole genome shotgun (WGS) entry which is preliminary data.</text>
</comment>
<proteinExistence type="predicted"/>
<protein>
    <recommendedName>
        <fullName evidence="4">TonB C-terminal domain-containing protein</fullName>
    </recommendedName>
</protein>
<feature type="compositionally biased region" description="Low complexity" evidence="1">
    <location>
        <begin position="65"/>
        <end position="90"/>
    </location>
</feature>
<feature type="region of interest" description="Disordered" evidence="1">
    <location>
        <begin position="59"/>
        <end position="100"/>
    </location>
</feature>
<evidence type="ECO:0000256" key="1">
    <source>
        <dbReference type="SAM" id="MobiDB-lite"/>
    </source>
</evidence>
<organism evidence="2 3">
    <name type="scientific">Pseudaquabacterium pictum</name>
    <dbReference type="NCBI Taxonomy" id="2315236"/>
    <lineage>
        <taxon>Bacteria</taxon>
        <taxon>Pseudomonadati</taxon>
        <taxon>Pseudomonadota</taxon>
        <taxon>Betaproteobacteria</taxon>
        <taxon>Burkholderiales</taxon>
        <taxon>Sphaerotilaceae</taxon>
        <taxon>Pseudaquabacterium</taxon>
    </lineage>
</organism>
<accession>A0A480ASY8</accession>